<dbReference type="Proteomes" id="UP000886819">
    <property type="component" value="Unassembled WGS sequence"/>
</dbReference>
<keyword evidence="6 7" id="KW-0472">Membrane</keyword>
<keyword evidence="3" id="KW-1003">Cell membrane</keyword>
<feature type="transmembrane region" description="Helical" evidence="7">
    <location>
        <begin position="109"/>
        <end position="131"/>
    </location>
</feature>
<dbReference type="GO" id="GO:0005886">
    <property type="term" value="C:plasma membrane"/>
    <property type="evidence" value="ECO:0007669"/>
    <property type="project" value="UniProtKB-SubCell"/>
</dbReference>
<feature type="transmembrane region" description="Helical" evidence="7">
    <location>
        <begin position="195"/>
        <end position="213"/>
    </location>
</feature>
<comment type="similarity">
    <text evidence="7">Belongs to the binding-protein-dependent transport system permease family.</text>
</comment>
<dbReference type="Gene3D" id="1.10.3720.10">
    <property type="entry name" value="MetI-like"/>
    <property type="match status" value="1"/>
</dbReference>
<feature type="transmembrane region" description="Helical" evidence="7">
    <location>
        <begin position="76"/>
        <end position="97"/>
    </location>
</feature>
<evidence type="ECO:0000256" key="7">
    <source>
        <dbReference type="RuleBase" id="RU363032"/>
    </source>
</evidence>
<dbReference type="InterPro" id="IPR035906">
    <property type="entry name" value="MetI-like_sf"/>
</dbReference>
<keyword evidence="4 7" id="KW-0812">Transmembrane</keyword>
<comment type="caution">
    <text evidence="9">The sequence shown here is derived from an EMBL/GenBank/DDBJ whole genome shotgun (WGS) entry which is preliminary data.</text>
</comment>
<name>A0A9D0YUT4_9FIRM</name>
<evidence type="ECO:0000256" key="1">
    <source>
        <dbReference type="ARBA" id="ARBA00004651"/>
    </source>
</evidence>
<keyword evidence="2 7" id="KW-0813">Transport</keyword>
<evidence type="ECO:0000256" key="3">
    <source>
        <dbReference type="ARBA" id="ARBA00022475"/>
    </source>
</evidence>
<reference evidence="9" key="2">
    <citation type="journal article" date="2021" name="PeerJ">
        <title>Extensive microbial diversity within the chicken gut microbiome revealed by metagenomics and culture.</title>
        <authorList>
            <person name="Gilroy R."/>
            <person name="Ravi A."/>
            <person name="Getino M."/>
            <person name="Pursley I."/>
            <person name="Horton D.L."/>
            <person name="Alikhan N.F."/>
            <person name="Baker D."/>
            <person name="Gharbi K."/>
            <person name="Hall N."/>
            <person name="Watson M."/>
            <person name="Adriaenssens E.M."/>
            <person name="Foster-Nyarko E."/>
            <person name="Jarju S."/>
            <person name="Secka A."/>
            <person name="Antonio M."/>
            <person name="Oren A."/>
            <person name="Chaudhuri R.R."/>
            <person name="La Ragione R."/>
            <person name="Hildebrand F."/>
            <person name="Pallen M.J."/>
        </authorList>
    </citation>
    <scope>NUCLEOTIDE SEQUENCE</scope>
    <source>
        <strain evidence="9">ChiHile30-977</strain>
    </source>
</reference>
<evidence type="ECO:0000256" key="5">
    <source>
        <dbReference type="ARBA" id="ARBA00022989"/>
    </source>
</evidence>
<evidence type="ECO:0000256" key="2">
    <source>
        <dbReference type="ARBA" id="ARBA00022448"/>
    </source>
</evidence>
<dbReference type="PANTHER" id="PTHR43744">
    <property type="entry name" value="ABC TRANSPORTER PERMEASE PROTEIN MG189-RELATED-RELATED"/>
    <property type="match status" value="1"/>
</dbReference>
<feature type="transmembrane region" description="Helical" evidence="7">
    <location>
        <begin position="233"/>
        <end position="261"/>
    </location>
</feature>
<dbReference type="PROSITE" id="PS50928">
    <property type="entry name" value="ABC_TM1"/>
    <property type="match status" value="1"/>
</dbReference>
<protein>
    <submittedName>
        <fullName evidence="9">Carbohydrate ABC transporter permease</fullName>
    </submittedName>
</protein>
<evidence type="ECO:0000259" key="8">
    <source>
        <dbReference type="PROSITE" id="PS50928"/>
    </source>
</evidence>
<dbReference type="Pfam" id="PF00528">
    <property type="entry name" value="BPD_transp_1"/>
    <property type="match status" value="1"/>
</dbReference>
<evidence type="ECO:0000256" key="6">
    <source>
        <dbReference type="ARBA" id="ARBA00023136"/>
    </source>
</evidence>
<feature type="domain" description="ABC transmembrane type-1" evidence="8">
    <location>
        <begin position="72"/>
        <end position="261"/>
    </location>
</feature>
<dbReference type="CDD" id="cd06261">
    <property type="entry name" value="TM_PBP2"/>
    <property type="match status" value="1"/>
</dbReference>
<dbReference type="SUPFAM" id="SSF161098">
    <property type="entry name" value="MetI-like"/>
    <property type="match status" value="1"/>
</dbReference>
<dbReference type="GO" id="GO:0055085">
    <property type="term" value="P:transmembrane transport"/>
    <property type="evidence" value="ECO:0007669"/>
    <property type="project" value="InterPro"/>
</dbReference>
<gene>
    <name evidence="9" type="ORF">IAA66_02185</name>
</gene>
<feature type="transmembrane region" description="Helical" evidence="7">
    <location>
        <begin position="14"/>
        <end position="32"/>
    </location>
</feature>
<dbReference type="EMBL" id="DVFI01000030">
    <property type="protein sequence ID" value="HIQ62378.1"/>
    <property type="molecule type" value="Genomic_DNA"/>
</dbReference>
<comment type="subcellular location">
    <subcellularLocation>
        <location evidence="1 7">Cell membrane</location>
        <topology evidence="1 7">Multi-pass membrane protein</topology>
    </subcellularLocation>
</comment>
<proteinExistence type="inferred from homology"/>
<evidence type="ECO:0000313" key="10">
    <source>
        <dbReference type="Proteomes" id="UP000886819"/>
    </source>
</evidence>
<keyword evidence="5 7" id="KW-1133">Transmembrane helix</keyword>
<dbReference type="PANTHER" id="PTHR43744:SF2">
    <property type="entry name" value="ARABINOOLIGOSACCHARIDES TRANSPORT SYSTEM PERMEASE PROTEIN ARAQ"/>
    <property type="match status" value="1"/>
</dbReference>
<dbReference type="InterPro" id="IPR000515">
    <property type="entry name" value="MetI-like"/>
</dbReference>
<evidence type="ECO:0000256" key="4">
    <source>
        <dbReference type="ARBA" id="ARBA00022692"/>
    </source>
</evidence>
<reference evidence="9" key="1">
    <citation type="submission" date="2020-10" db="EMBL/GenBank/DDBJ databases">
        <authorList>
            <person name="Gilroy R."/>
        </authorList>
    </citation>
    <scope>NUCLEOTIDE SEQUENCE</scope>
    <source>
        <strain evidence="9">ChiHile30-977</strain>
    </source>
</reference>
<sequence>MREGALAKYTKKTLMYLFLILASLLSIFPLYWSFISAFNNTQQILGGRMIPSVYLVQNIQNLFEQQDVFTALKNSFATSILQTVVALAVSSIAGYGFEIYHDKAKDSVMSILMLAMMVPFVAVLVPLFQMFTQAGLINSWIGFILPSISTPFLIMYFRNSARSFPRDTLEAARIDGLNEFQIFVRMFVPMMRPTYAAAATITFMNAWNAYLWPKVVMQTNESITMPMLVANLMGGYVIDFGVVMAGVTICSLPTIVIFFLLQKSFTNAVAGAVK</sequence>
<accession>A0A9D0YUT4</accession>
<dbReference type="AlphaFoldDB" id="A0A9D0YUT4"/>
<evidence type="ECO:0000313" key="9">
    <source>
        <dbReference type="EMBL" id="HIQ62378.1"/>
    </source>
</evidence>
<feature type="transmembrane region" description="Helical" evidence="7">
    <location>
        <begin position="137"/>
        <end position="157"/>
    </location>
</feature>
<organism evidence="9 10">
    <name type="scientific">Candidatus Avichristensenella intestinipullorum</name>
    <dbReference type="NCBI Taxonomy" id="2840693"/>
    <lineage>
        <taxon>Bacteria</taxon>
        <taxon>Bacillati</taxon>
        <taxon>Bacillota</taxon>
        <taxon>Clostridia</taxon>
        <taxon>Candidatus Avichristensenella</taxon>
    </lineage>
</organism>